<keyword evidence="1" id="KW-1133">Transmembrane helix</keyword>
<reference evidence="2" key="1">
    <citation type="submission" date="2019-12" db="EMBL/GenBank/DDBJ databases">
        <title>High-Quality draft genome sequences of three cyanobacteria isolated from the limestone walls of the Old Cathedral of Coimbra.</title>
        <authorList>
            <person name="Tiago I."/>
            <person name="Soares F."/>
            <person name="Portugal A."/>
        </authorList>
    </citation>
    <scope>NUCLEOTIDE SEQUENCE</scope>
    <source>
        <strain evidence="2">A</strain>
    </source>
</reference>
<sequence length="224" mass="25442">MVQDLLFNKNNFFSDDLPLLRRKQSAFEIEDLPGLWRIHWQLGDTILISTFYTRIDQACFLWGIISAIIFFTAQFAPINWSLQALLWSVLTVAGTVGMVERSHYWQMIEPISQVVGAWVLLMVSGLVITDLSIFFGWGYLLTHLCALWLVLNSLGYFYSSWKLRSRAFLLMGLLHLAGIAVLPYVGAWQFVVTGTLIGFSALLLAELQWDSHDICAHLAAQQPN</sequence>
<name>A0A8J7Z5W3_9CYAN</name>
<comment type="caution">
    <text evidence="2">The sequence shown here is derived from an EMBL/GenBank/DDBJ whole genome shotgun (WGS) entry which is preliminary data.</text>
</comment>
<protein>
    <submittedName>
        <fullName evidence="2">Uncharacterized protein</fullName>
    </submittedName>
</protein>
<dbReference type="EMBL" id="WVIE01000002">
    <property type="protein sequence ID" value="NDJ16050.1"/>
    <property type="molecule type" value="Genomic_DNA"/>
</dbReference>
<feature type="transmembrane region" description="Helical" evidence="1">
    <location>
        <begin position="111"/>
        <end position="128"/>
    </location>
</feature>
<feature type="transmembrane region" description="Helical" evidence="1">
    <location>
        <begin position="134"/>
        <end position="155"/>
    </location>
</feature>
<proteinExistence type="predicted"/>
<organism evidence="2 3">
    <name type="scientific">Myxacorys almedinensis A</name>
    <dbReference type="NCBI Taxonomy" id="2690445"/>
    <lineage>
        <taxon>Bacteria</taxon>
        <taxon>Bacillati</taxon>
        <taxon>Cyanobacteriota</taxon>
        <taxon>Cyanophyceae</taxon>
        <taxon>Leptolyngbyales</taxon>
        <taxon>Leptolyngbyaceae</taxon>
        <taxon>Myxacorys</taxon>
        <taxon>Myxacorys almedinensis</taxon>
    </lineage>
</organism>
<gene>
    <name evidence="2" type="ORF">GS601_01910</name>
</gene>
<evidence type="ECO:0000256" key="1">
    <source>
        <dbReference type="SAM" id="Phobius"/>
    </source>
</evidence>
<feature type="transmembrane region" description="Helical" evidence="1">
    <location>
        <begin position="82"/>
        <end position="99"/>
    </location>
</feature>
<feature type="transmembrane region" description="Helical" evidence="1">
    <location>
        <begin position="167"/>
        <end position="185"/>
    </location>
</feature>
<dbReference type="RefSeq" id="WP_162421572.1">
    <property type="nucleotide sequence ID" value="NZ_WVIE01000002.1"/>
</dbReference>
<dbReference type="Proteomes" id="UP000646053">
    <property type="component" value="Unassembled WGS sequence"/>
</dbReference>
<dbReference type="AlphaFoldDB" id="A0A8J7Z5W3"/>
<keyword evidence="1" id="KW-0472">Membrane</keyword>
<keyword evidence="3" id="KW-1185">Reference proteome</keyword>
<feature type="transmembrane region" description="Helical" evidence="1">
    <location>
        <begin position="58"/>
        <end position="76"/>
    </location>
</feature>
<accession>A0A8J7Z5W3</accession>
<evidence type="ECO:0000313" key="2">
    <source>
        <dbReference type="EMBL" id="NDJ16050.1"/>
    </source>
</evidence>
<keyword evidence="1" id="KW-0812">Transmembrane</keyword>
<evidence type="ECO:0000313" key="3">
    <source>
        <dbReference type="Proteomes" id="UP000646053"/>
    </source>
</evidence>